<dbReference type="InterPro" id="IPR005122">
    <property type="entry name" value="Uracil-DNA_glycosylase-like"/>
</dbReference>
<dbReference type="RefSeq" id="WP_184034742.1">
    <property type="nucleotide sequence ID" value="NZ_JACHHY010000002.1"/>
</dbReference>
<evidence type="ECO:0000259" key="1">
    <source>
        <dbReference type="Pfam" id="PF03167"/>
    </source>
</evidence>
<organism evidence="2 3">
    <name type="scientific">Chitinivorax tropicus</name>
    <dbReference type="NCBI Taxonomy" id="714531"/>
    <lineage>
        <taxon>Bacteria</taxon>
        <taxon>Pseudomonadati</taxon>
        <taxon>Pseudomonadota</taxon>
        <taxon>Betaproteobacteria</taxon>
        <taxon>Chitinivorax</taxon>
    </lineage>
</organism>
<accession>A0A840MK82</accession>
<dbReference type="InterPro" id="IPR036895">
    <property type="entry name" value="Uracil-DNA_glycosylase-like_sf"/>
</dbReference>
<dbReference type="Proteomes" id="UP000575898">
    <property type="component" value="Unassembled WGS sequence"/>
</dbReference>
<comment type="caution">
    <text evidence="2">The sequence shown here is derived from an EMBL/GenBank/DDBJ whole genome shotgun (WGS) entry which is preliminary data.</text>
</comment>
<name>A0A840MK82_9PROT</name>
<dbReference type="AlphaFoldDB" id="A0A840MK82"/>
<protein>
    <recommendedName>
        <fullName evidence="1">Uracil-DNA glycosylase-like domain-containing protein</fullName>
    </recommendedName>
</protein>
<dbReference type="CDD" id="cd10035">
    <property type="entry name" value="UDG_like"/>
    <property type="match status" value="1"/>
</dbReference>
<dbReference type="SUPFAM" id="SSF52141">
    <property type="entry name" value="Uracil-DNA glycosylase-like"/>
    <property type="match status" value="1"/>
</dbReference>
<dbReference type="EMBL" id="JACHHY010000002">
    <property type="protein sequence ID" value="MBB5017247.1"/>
    <property type="molecule type" value="Genomic_DNA"/>
</dbReference>
<proteinExistence type="predicted"/>
<sequence>MPIDRLIAELTAFDGADKLFNPWRTKCEEFDTTEDAPQQKAARLAKHLDNPGAKIILLGEAAGYQGCRYSGITFTSEKLLLAGSIPRLPQPTQRLTTRHLPFCEPSATIVWGALYQLGLEEQTILWNTLPFHPHKGTALSNRTPTTSEIKLGAGYLQMLLDSFGKDILLIAVGNKAQQALNLISVTPFATVRHPAMGGANQFRAGMQQIAQRLGITGK</sequence>
<feature type="domain" description="Uracil-DNA glycosylase-like" evidence="1">
    <location>
        <begin position="50"/>
        <end position="195"/>
    </location>
</feature>
<reference evidence="2 3" key="1">
    <citation type="submission" date="2020-08" db="EMBL/GenBank/DDBJ databases">
        <title>Genomic Encyclopedia of Type Strains, Phase IV (KMG-IV): sequencing the most valuable type-strain genomes for metagenomic binning, comparative biology and taxonomic classification.</title>
        <authorList>
            <person name="Goeker M."/>
        </authorList>
    </citation>
    <scope>NUCLEOTIDE SEQUENCE [LARGE SCALE GENOMIC DNA]</scope>
    <source>
        <strain evidence="2 3">DSM 27165</strain>
    </source>
</reference>
<keyword evidence="3" id="KW-1185">Reference proteome</keyword>
<gene>
    <name evidence="2" type="ORF">HNQ59_000509</name>
</gene>
<evidence type="ECO:0000313" key="3">
    <source>
        <dbReference type="Proteomes" id="UP000575898"/>
    </source>
</evidence>
<evidence type="ECO:0000313" key="2">
    <source>
        <dbReference type="EMBL" id="MBB5017247.1"/>
    </source>
</evidence>
<dbReference type="Pfam" id="PF03167">
    <property type="entry name" value="UDG"/>
    <property type="match status" value="1"/>
</dbReference>
<dbReference type="Gene3D" id="3.40.470.10">
    <property type="entry name" value="Uracil-DNA glycosylase-like domain"/>
    <property type="match status" value="1"/>
</dbReference>